<evidence type="ECO:0000256" key="5">
    <source>
        <dbReference type="ARBA" id="ARBA00022968"/>
    </source>
</evidence>
<comment type="similarity">
    <text evidence="2 9">Belongs to the chondroitin N-acetylgalactosaminyltransferase family.</text>
</comment>
<dbReference type="InterPro" id="IPR008428">
    <property type="entry name" value="Chond_GalNAc"/>
</dbReference>
<feature type="transmembrane region" description="Helical" evidence="9">
    <location>
        <begin position="20"/>
        <end position="38"/>
    </location>
</feature>
<organism evidence="11 12">
    <name type="scientific">Desmophyllum pertusum</name>
    <dbReference type="NCBI Taxonomy" id="174260"/>
    <lineage>
        <taxon>Eukaryota</taxon>
        <taxon>Metazoa</taxon>
        <taxon>Cnidaria</taxon>
        <taxon>Anthozoa</taxon>
        <taxon>Hexacorallia</taxon>
        <taxon>Scleractinia</taxon>
        <taxon>Caryophylliina</taxon>
        <taxon>Caryophylliidae</taxon>
        <taxon>Desmophyllum</taxon>
    </lineage>
</organism>
<dbReference type="AlphaFoldDB" id="A0A9W9Z3B8"/>
<keyword evidence="4 9" id="KW-0812">Transmembrane</keyword>
<comment type="subcellular location">
    <subcellularLocation>
        <location evidence="1 9">Golgi apparatus</location>
        <location evidence="1 9">Golgi stack membrane</location>
        <topology evidence="1 9">Single-pass type II membrane protein</topology>
    </subcellularLocation>
</comment>
<dbReference type="InterPro" id="IPR051227">
    <property type="entry name" value="CS_glycosyltransferase"/>
</dbReference>
<evidence type="ECO:0000256" key="6">
    <source>
        <dbReference type="ARBA" id="ARBA00022989"/>
    </source>
</evidence>
<keyword evidence="3 9" id="KW-0808">Transferase</keyword>
<dbReference type="SUPFAM" id="SSF56988">
    <property type="entry name" value="Anthrax protective antigen"/>
    <property type="match status" value="1"/>
</dbReference>
<evidence type="ECO:0000256" key="7">
    <source>
        <dbReference type="ARBA" id="ARBA00023034"/>
    </source>
</evidence>
<dbReference type="EMBL" id="MU826830">
    <property type="protein sequence ID" value="KAJ7373579.1"/>
    <property type="molecule type" value="Genomic_DNA"/>
</dbReference>
<dbReference type="EC" id="2.4.1.-" evidence="9"/>
<dbReference type="PANTHER" id="PTHR12369:SF5">
    <property type="entry name" value="HEXOSYLTRANSFERASE"/>
    <property type="match status" value="1"/>
</dbReference>
<dbReference type="Gene3D" id="3.90.550.10">
    <property type="entry name" value="Spore Coat Polysaccharide Biosynthesis Protein SpsA, Chain A"/>
    <property type="match status" value="1"/>
</dbReference>
<dbReference type="InterPro" id="IPR029044">
    <property type="entry name" value="Nucleotide-diphossugar_trans"/>
</dbReference>
<evidence type="ECO:0000256" key="2">
    <source>
        <dbReference type="ARBA" id="ARBA00009239"/>
    </source>
</evidence>
<protein>
    <recommendedName>
        <fullName evidence="9">Hexosyltransferase</fullName>
        <ecNumber evidence="9">2.4.1.-</ecNumber>
    </recommendedName>
</protein>
<evidence type="ECO:0000313" key="11">
    <source>
        <dbReference type="EMBL" id="KAJ7373579.1"/>
    </source>
</evidence>
<dbReference type="PANTHER" id="PTHR12369">
    <property type="entry name" value="CHONDROITIN SYNTHASE"/>
    <property type="match status" value="1"/>
</dbReference>
<evidence type="ECO:0000313" key="12">
    <source>
        <dbReference type="Proteomes" id="UP001163046"/>
    </source>
</evidence>
<dbReference type="PROSITE" id="PS51820">
    <property type="entry name" value="PA14"/>
    <property type="match status" value="1"/>
</dbReference>
<keyword evidence="5 9" id="KW-0735">Signal-anchor</keyword>
<name>A0A9W9Z3B8_9CNID</name>
<dbReference type="Gene3D" id="3.90.182.10">
    <property type="entry name" value="Toxin - Anthrax Protective Antigen,domain 1"/>
    <property type="match status" value="1"/>
</dbReference>
<keyword evidence="12" id="KW-1185">Reference proteome</keyword>
<gene>
    <name evidence="11" type="ORF">OS493_011184</name>
</gene>
<evidence type="ECO:0000256" key="4">
    <source>
        <dbReference type="ARBA" id="ARBA00022692"/>
    </source>
</evidence>
<dbReference type="GO" id="GO:0032580">
    <property type="term" value="C:Golgi cisterna membrane"/>
    <property type="evidence" value="ECO:0007669"/>
    <property type="project" value="UniProtKB-SubCell"/>
</dbReference>
<proteinExistence type="inferred from homology"/>
<dbReference type="Pfam" id="PF05679">
    <property type="entry name" value="CHGN"/>
    <property type="match status" value="1"/>
</dbReference>
<dbReference type="GO" id="GO:0008376">
    <property type="term" value="F:acetylgalactosaminyltransferase activity"/>
    <property type="evidence" value="ECO:0007669"/>
    <property type="project" value="InterPro"/>
</dbReference>
<evidence type="ECO:0000259" key="10">
    <source>
        <dbReference type="PROSITE" id="PS51820"/>
    </source>
</evidence>
<feature type="domain" description="PA14" evidence="10">
    <location>
        <begin position="104"/>
        <end position="268"/>
    </location>
</feature>
<reference evidence="11" key="1">
    <citation type="submission" date="2023-01" db="EMBL/GenBank/DDBJ databases">
        <title>Genome assembly of the deep-sea coral Lophelia pertusa.</title>
        <authorList>
            <person name="Herrera S."/>
            <person name="Cordes E."/>
        </authorList>
    </citation>
    <scope>NUCLEOTIDE SEQUENCE</scope>
    <source>
        <strain evidence="11">USNM1676648</strain>
        <tissue evidence="11">Polyp</tissue>
    </source>
</reference>
<evidence type="ECO:0000256" key="3">
    <source>
        <dbReference type="ARBA" id="ARBA00022679"/>
    </source>
</evidence>
<keyword evidence="8 9" id="KW-0472">Membrane</keyword>
<comment type="caution">
    <text evidence="11">The sequence shown here is derived from an EMBL/GenBank/DDBJ whole genome shotgun (WGS) entry which is preliminary data.</text>
</comment>
<dbReference type="InterPro" id="IPR037524">
    <property type="entry name" value="PA14/GLEYA"/>
</dbReference>
<dbReference type="Proteomes" id="UP001163046">
    <property type="component" value="Unassembled WGS sequence"/>
</dbReference>
<evidence type="ECO:0000256" key="9">
    <source>
        <dbReference type="RuleBase" id="RU364016"/>
    </source>
</evidence>
<sequence>MAIWRIPMVFGRRLVSKRRFAFGVMVTSLPFIGYLMLLTPSERFSTNSVTESSLSTNTALQDCPCATRQQTENDTAKQATAITTSTPTRMFTTERKVDHDSLMSLPGRLNVHFWSGICGTRVDILRNWPHFPFFPDKRSFITEFYKTQVRDSSNNGERIFGFVHPQTSGEYYFAIASDDTSELWLSPNEDPAYSEMIARVYSPKESAWTEEGDYKKYPDQISKGITLHAGKKYYIESLIKQGTGVAHVAVYWSYSSVNSPFEIISSEYLSSFSGNNNQEAIPPHMGKQVNIALQSRSELYDFNRLPLINRKEYIRLIPTCPYSPSFLVRQKLQRYQGVWLTERSHVFPEDDTYMFKRILRHSAWSKPNPPVDKSIAESVVNKFVNTLRSGDYFLKKIHKVIHKPDPKNGDRFLLNLELGLNSNNQSFRLSEHVYQKKGNDTLCLPGGINWNSSATVYFILPVKDQGNWVHHFINQLTQASLLTGDTNFHVIIVDFESKDIDMGKAFNTSLLSSRHTIISLTGNFYKTLALNKATELVPNAHDIIFLFDLHIDVPVDIMDSVRMNTIAGRMVYAPIVGRLDCESSSAEHLGFWQLDGYGLLAIYKSDWDRFGGMNTEAYKYKWGGEDWDLLDRVLMLSVEVERIRHPGLYHHFHAKQNMWN</sequence>
<evidence type="ECO:0000256" key="8">
    <source>
        <dbReference type="ARBA" id="ARBA00023136"/>
    </source>
</evidence>
<keyword evidence="7 9" id="KW-0333">Golgi apparatus</keyword>
<dbReference type="OrthoDB" id="5971499at2759"/>
<evidence type="ECO:0000256" key="1">
    <source>
        <dbReference type="ARBA" id="ARBA00004447"/>
    </source>
</evidence>
<accession>A0A9W9Z3B8</accession>
<dbReference type="SUPFAM" id="SSF53448">
    <property type="entry name" value="Nucleotide-diphospho-sugar transferases"/>
    <property type="match status" value="1"/>
</dbReference>
<keyword evidence="6 9" id="KW-1133">Transmembrane helix</keyword>